<comment type="caution">
    <text evidence="1">The sequence shown here is derived from an EMBL/GenBank/DDBJ whole genome shotgun (WGS) entry which is preliminary data.</text>
</comment>
<organism evidence="1 2">
    <name type="scientific">Bacillus thuringiensis subsp. medellin</name>
    <dbReference type="NCBI Taxonomy" id="79672"/>
    <lineage>
        <taxon>Bacteria</taxon>
        <taxon>Bacillati</taxon>
        <taxon>Bacillota</taxon>
        <taxon>Bacilli</taxon>
        <taxon>Bacillales</taxon>
        <taxon>Bacillaceae</taxon>
        <taxon>Bacillus</taxon>
        <taxon>Bacillus cereus group</taxon>
    </lineage>
</organism>
<evidence type="ECO:0000313" key="1">
    <source>
        <dbReference type="EMBL" id="OUC02594.1"/>
    </source>
</evidence>
<reference evidence="1 2" key="1">
    <citation type="submission" date="2016-10" db="EMBL/GenBank/DDBJ databases">
        <title>Comparative genomics of Bacillus thuringiensis reveals a path to pathogens against multiple invertebrate hosts.</title>
        <authorList>
            <person name="Zheng J."/>
            <person name="Gao Q."/>
            <person name="Liu H."/>
            <person name="Peng D."/>
            <person name="Ruan L."/>
            <person name="Sun M."/>
        </authorList>
    </citation>
    <scope>NUCLEOTIDE SEQUENCE [LARGE SCALE GENOMIC DNA]</scope>
    <source>
        <strain evidence="1">T30001</strain>
    </source>
</reference>
<dbReference type="EMBL" id="MOOV01000082">
    <property type="protein sequence ID" value="OUC02594.1"/>
    <property type="molecule type" value="Genomic_DNA"/>
</dbReference>
<name>A0A9X6RHZ9_BACTV</name>
<evidence type="ECO:0000313" key="2">
    <source>
        <dbReference type="Proteomes" id="UP000195160"/>
    </source>
</evidence>
<dbReference type="Proteomes" id="UP000195160">
    <property type="component" value="Unassembled WGS sequence"/>
</dbReference>
<dbReference type="AlphaFoldDB" id="A0A9X6RHZ9"/>
<protein>
    <submittedName>
        <fullName evidence="1">Uncharacterized protein</fullName>
    </submittedName>
</protein>
<sequence length="71" mass="8553">MERAKETSKLLKETYVSFQSIPSKKSMKNMRECIKAYTKLRNKMYLQLEVMVKGLYRILQGFKNYYYPISN</sequence>
<gene>
    <name evidence="1" type="ORF">BK784_08850</name>
</gene>
<dbReference type="RefSeq" id="WP_218779580.1">
    <property type="nucleotide sequence ID" value="NZ_MOOV01000082.1"/>
</dbReference>
<proteinExistence type="predicted"/>
<accession>A0A9X6RHZ9</accession>